<keyword evidence="4 5" id="KW-0720">Serine protease</keyword>
<keyword evidence="3 5" id="KW-0378">Hydrolase</keyword>
<proteinExistence type="inferred from homology"/>
<dbReference type="PROSITE" id="PS00136">
    <property type="entry name" value="SUBTILASE_ASP"/>
    <property type="match status" value="1"/>
</dbReference>
<dbReference type="PRINTS" id="PR00723">
    <property type="entry name" value="SUBTILISIN"/>
</dbReference>
<evidence type="ECO:0000256" key="1">
    <source>
        <dbReference type="ARBA" id="ARBA00011073"/>
    </source>
</evidence>
<accession>A0ABR8PWX1</accession>
<dbReference type="CDD" id="cd07478">
    <property type="entry name" value="Peptidases_S8_CspA-like"/>
    <property type="match status" value="1"/>
</dbReference>
<name>A0ABR8PWX1_9CLOT</name>
<dbReference type="InterPro" id="IPR036852">
    <property type="entry name" value="Peptidase_S8/S53_dom_sf"/>
</dbReference>
<evidence type="ECO:0000256" key="3">
    <source>
        <dbReference type="ARBA" id="ARBA00022801"/>
    </source>
</evidence>
<keyword evidence="8" id="KW-1185">Reference proteome</keyword>
<dbReference type="PANTHER" id="PTHR43806">
    <property type="entry name" value="PEPTIDASE S8"/>
    <property type="match status" value="1"/>
</dbReference>
<keyword evidence="2 5" id="KW-0645">Protease</keyword>
<feature type="domain" description="Peptidase S8/S53" evidence="6">
    <location>
        <begin position="438"/>
        <end position="557"/>
    </location>
</feature>
<feature type="active site" description="Charge relay system" evidence="5">
    <location>
        <position position="108"/>
    </location>
</feature>
<evidence type="ECO:0000313" key="8">
    <source>
        <dbReference type="Proteomes" id="UP000627781"/>
    </source>
</evidence>
<dbReference type="RefSeq" id="WP_191769592.1">
    <property type="nucleotide sequence ID" value="NZ_JACSRA010000026.1"/>
</dbReference>
<dbReference type="PIRSF" id="PIRSF037894">
    <property type="entry name" value="Subtilisin_rel_CspABC"/>
    <property type="match status" value="1"/>
</dbReference>
<dbReference type="InterPro" id="IPR017310">
    <property type="entry name" value="Pept_S8A_subtilisin_clostridia"/>
</dbReference>
<dbReference type="Pfam" id="PF00082">
    <property type="entry name" value="Peptidase_S8"/>
    <property type="match status" value="2"/>
</dbReference>
<feature type="active site" description="Charge relay system" evidence="5">
    <location>
        <position position="179"/>
    </location>
</feature>
<gene>
    <name evidence="7" type="ORF">H9661_14810</name>
</gene>
<dbReference type="InterPro" id="IPR050131">
    <property type="entry name" value="Peptidase_S8_subtilisin-like"/>
</dbReference>
<organism evidence="7 8">
    <name type="scientific">Clostridium cibarium</name>
    <dbReference type="NCBI Taxonomy" id="2762247"/>
    <lineage>
        <taxon>Bacteria</taxon>
        <taxon>Bacillati</taxon>
        <taxon>Bacillota</taxon>
        <taxon>Clostridia</taxon>
        <taxon>Eubacteriales</taxon>
        <taxon>Clostridiaceae</taxon>
        <taxon>Clostridium</taxon>
    </lineage>
</organism>
<dbReference type="InterPro" id="IPR000209">
    <property type="entry name" value="Peptidase_S8/S53_dom"/>
</dbReference>
<feature type="domain" description="Peptidase S8/S53" evidence="6">
    <location>
        <begin position="99"/>
        <end position="296"/>
    </location>
</feature>
<dbReference type="Proteomes" id="UP000627781">
    <property type="component" value="Unassembled WGS sequence"/>
</dbReference>
<dbReference type="EMBL" id="JACSRA010000026">
    <property type="protein sequence ID" value="MBD7912623.1"/>
    <property type="molecule type" value="Genomic_DNA"/>
</dbReference>
<dbReference type="Gene3D" id="2.60.120.1290">
    <property type="match status" value="1"/>
</dbReference>
<dbReference type="InterPro" id="IPR023827">
    <property type="entry name" value="Peptidase_S8_Asp-AS"/>
</dbReference>
<evidence type="ECO:0000256" key="5">
    <source>
        <dbReference type="PROSITE-ProRule" id="PRU01240"/>
    </source>
</evidence>
<comment type="similarity">
    <text evidence="1 5">Belongs to the peptidase S8 family.</text>
</comment>
<evidence type="ECO:0000313" key="7">
    <source>
        <dbReference type="EMBL" id="MBD7912623.1"/>
    </source>
</evidence>
<evidence type="ECO:0000256" key="4">
    <source>
        <dbReference type="ARBA" id="ARBA00022825"/>
    </source>
</evidence>
<dbReference type="PROSITE" id="PS51892">
    <property type="entry name" value="SUBTILASE"/>
    <property type="match status" value="1"/>
</dbReference>
<dbReference type="SUPFAM" id="SSF52743">
    <property type="entry name" value="Subtilisin-like"/>
    <property type="match status" value="1"/>
</dbReference>
<evidence type="ECO:0000259" key="6">
    <source>
        <dbReference type="Pfam" id="PF00082"/>
    </source>
</evidence>
<protein>
    <submittedName>
        <fullName evidence="7">S8 family peptidase</fullName>
    </submittedName>
</protein>
<sequence length="596" mass="66290">MPNLKNCNLYYIDSPNFLVEYRGSFKEEIEKVPYACGDIITENIGIVSVSYEHLDELVKDVPSIIFIDPRSMYVLQDISPSNVDNINNIKINPYLNLAGTGVLVGMVDTGIDYLNQEFIKEDGTTRIESIWDQSIQDTTDTSVYIGKTFSREQINNAIQASKNNQDPYQIVPSKDEIGHGTKMAGIIGARGYNGEFQGVAHNCEFVIVKLFESINFKNRLQSNRIEYTPVYNAAEVLGAIDYLKNYSIRTKKPMVIYIGVGTTEGSHDGNNLISRYITSIGSLRGIVTVIGVGNEGASGGHASGVIRAVGDIATVQLRIPREIAYFAFDIWVKKPNRASANIISPTGESSKFIEASTKKVQQIKYVFTDTRLTVKYFSPEHYTGHEVINVVLESIKPGIWQIQLRGEYISSGRFDIWLPPVKTLPPDTNFLESDPYITLTIPSTARKVVTVAYFGVNNALVASSGKGFNSNDLINPDIITTGVGILTTKVGGGIVTESGSSVAAAVVAGSCALLLQWGIVEKNDLTMYSTKIRSYLIYGADRSNAVYRYPSRDVGYGSFDLLRTFDIISRTFRRNNVQNEEFFEYYYNRLFIRIPR</sequence>
<dbReference type="Gene3D" id="3.40.50.200">
    <property type="entry name" value="Peptidase S8/S53 domain"/>
    <property type="match status" value="1"/>
</dbReference>
<dbReference type="InterPro" id="IPR034045">
    <property type="entry name" value="Pep_S8_CspA-like"/>
</dbReference>
<evidence type="ECO:0000256" key="2">
    <source>
        <dbReference type="ARBA" id="ARBA00022670"/>
    </source>
</evidence>
<dbReference type="PANTHER" id="PTHR43806:SF11">
    <property type="entry name" value="CEREVISIN-RELATED"/>
    <property type="match status" value="1"/>
</dbReference>
<reference evidence="7 8" key="1">
    <citation type="submission" date="2020-08" db="EMBL/GenBank/DDBJ databases">
        <title>A Genomic Blueprint of the Chicken Gut Microbiome.</title>
        <authorList>
            <person name="Gilroy R."/>
            <person name="Ravi A."/>
            <person name="Getino M."/>
            <person name="Pursley I."/>
            <person name="Horton D.L."/>
            <person name="Alikhan N.-F."/>
            <person name="Baker D."/>
            <person name="Gharbi K."/>
            <person name="Hall N."/>
            <person name="Watson M."/>
            <person name="Adriaenssens E.M."/>
            <person name="Foster-Nyarko E."/>
            <person name="Jarju S."/>
            <person name="Secka A."/>
            <person name="Antonio M."/>
            <person name="Oren A."/>
            <person name="Chaudhuri R."/>
            <person name="La Ragione R.M."/>
            <person name="Hildebrand F."/>
            <person name="Pallen M.J."/>
        </authorList>
    </citation>
    <scope>NUCLEOTIDE SEQUENCE [LARGE SCALE GENOMIC DNA]</scope>
    <source>
        <strain evidence="7 8">Sa3CVN1</strain>
    </source>
</reference>
<comment type="caution">
    <text evidence="7">The sequence shown here is derived from an EMBL/GenBank/DDBJ whole genome shotgun (WGS) entry which is preliminary data.</text>
</comment>
<dbReference type="InterPro" id="IPR015500">
    <property type="entry name" value="Peptidase_S8_subtilisin-rel"/>
</dbReference>
<feature type="active site" description="Charge relay system" evidence="5">
    <location>
        <position position="501"/>
    </location>
</feature>